<protein>
    <recommendedName>
        <fullName evidence="3">Lipoprotein</fullName>
    </recommendedName>
</protein>
<reference evidence="2" key="1">
    <citation type="journal article" date="2019" name="Int. J. Syst. Evol. Microbiol.">
        <title>The Global Catalogue of Microorganisms (GCM) 10K type strain sequencing project: providing services to taxonomists for standard genome sequencing and annotation.</title>
        <authorList>
            <consortium name="The Broad Institute Genomics Platform"/>
            <consortium name="The Broad Institute Genome Sequencing Center for Infectious Disease"/>
            <person name="Wu L."/>
            <person name="Ma J."/>
        </authorList>
    </citation>
    <scope>NUCLEOTIDE SEQUENCE [LARGE SCALE GENOMIC DNA]</scope>
    <source>
        <strain evidence="2">KCTC 22671</strain>
    </source>
</reference>
<evidence type="ECO:0008006" key="3">
    <source>
        <dbReference type="Google" id="ProtNLM"/>
    </source>
</evidence>
<sequence length="198" mass="23185">MEKFSVLLFLFALINSCGNKKGQDNTETLDFTKHNYYWIKSFKKRESATDQLIELQVYGTTKENIFLNQAKHFSGTGIDSLNSHFYNLDFKEYKPFNYKGHLDVVYEKKKILNIEFKAITSANTEEDKILSFKSNGSNRVNFSFFNTNSEHKIKGVLCITIETEIFVDGKTEVGYYEEYMFVDTHELTNNVFIEKYKN</sequence>
<keyword evidence="2" id="KW-1185">Reference proteome</keyword>
<evidence type="ECO:0000313" key="1">
    <source>
        <dbReference type="EMBL" id="MFD2892779.1"/>
    </source>
</evidence>
<accession>A0ABW5YQW3</accession>
<dbReference type="Proteomes" id="UP001597534">
    <property type="component" value="Unassembled WGS sequence"/>
</dbReference>
<comment type="caution">
    <text evidence="1">The sequence shown here is derived from an EMBL/GenBank/DDBJ whole genome shotgun (WGS) entry which is preliminary data.</text>
</comment>
<evidence type="ECO:0000313" key="2">
    <source>
        <dbReference type="Proteomes" id="UP001597534"/>
    </source>
</evidence>
<gene>
    <name evidence="1" type="ORF">ACFS5J_12225</name>
</gene>
<dbReference type="RefSeq" id="WP_379812494.1">
    <property type="nucleotide sequence ID" value="NZ_JBHUPC010000017.1"/>
</dbReference>
<name>A0ABW5YQW3_9FLAO</name>
<proteinExistence type="predicted"/>
<dbReference type="EMBL" id="JBHUPC010000017">
    <property type="protein sequence ID" value="MFD2892779.1"/>
    <property type="molecule type" value="Genomic_DNA"/>
</dbReference>
<organism evidence="1 2">
    <name type="scientific">Flavobacterium chuncheonense</name>
    <dbReference type="NCBI Taxonomy" id="2026653"/>
    <lineage>
        <taxon>Bacteria</taxon>
        <taxon>Pseudomonadati</taxon>
        <taxon>Bacteroidota</taxon>
        <taxon>Flavobacteriia</taxon>
        <taxon>Flavobacteriales</taxon>
        <taxon>Flavobacteriaceae</taxon>
        <taxon>Flavobacterium</taxon>
    </lineage>
</organism>